<proteinExistence type="inferred from homology"/>
<dbReference type="CDD" id="cd06261">
    <property type="entry name" value="TM_PBP2"/>
    <property type="match status" value="1"/>
</dbReference>
<evidence type="ECO:0000256" key="8">
    <source>
        <dbReference type="ARBA" id="ARBA00023136"/>
    </source>
</evidence>
<reference evidence="11 12" key="1">
    <citation type="submission" date="2018-11" db="EMBL/GenBank/DDBJ databases">
        <authorList>
            <person name="Da X."/>
        </authorList>
    </citation>
    <scope>NUCLEOTIDE SEQUENCE [LARGE SCALE GENOMIC DNA]</scope>
    <source>
        <strain evidence="11 12">S14-144</strain>
    </source>
</reference>
<dbReference type="PANTHER" id="PTHR32243">
    <property type="entry name" value="MALTOSE TRANSPORT SYSTEM PERMEASE-RELATED"/>
    <property type="match status" value="1"/>
</dbReference>
<evidence type="ECO:0000259" key="10">
    <source>
        <dbReference type="PROSITE" id="PS50928"/>
    </source>
</evidence>
<dbReference type="GO" id="GO:0015423">
    <property type="term" value="F:ABC-type maltose transporter activity"/>
    <property type="evidence" value="ECO:0007669"/>
    <property type="project" value="TreeGrafter"/>
</dbReference>
<dbReference type="GO" id="GO:0042956">
    <property type="term" value="P:maltodextrin transmembrane transport"/>
    <property type="evidence" value="ECO:0007669"/>
    <property type="project" value="TreeGrafter"/>
</dbReference>
<dbReference type="InterPro" id="IPR050901">
    <property type="entry name" value="BP-dep_ABC_trans_perm"/>
</dbReference>
<feature type="domain" description="ABC transmembrane type-1" evidence="10">
    <location>
        <begin position="95"/>
        <end position="293"/>
    </location>
</feature>
<organism evidence="11 12">
    <name type="scientific">Nakamurella antarctica</name>
    <dbReference type="NCBI Taxonomy" id="1902245"/>
    <lineage>
        <taxon>Bacteria</taxon>
        <taxon>Bacillati</taxon>
        <taxon>Actinomycetota</taxon>
        <taxon>Actinomycetes</taxon>
        <taxon>Nakamurellales</taxon>
        <taxon>Nakamurellaceae</taxon>
        <taxon>Nakamurella</taxon>
    </lineage>
</organism>
<evidence type="ECO:0000256" key="6">
    <source>
        <dbReference type="ARBA" id="ARBA00022692"/>
    </source>
</evidence>
<keyword evidence="6 9" id="KW-0812">Transmembrane</keyword>
<dbReference type="Proteomes" id="UP000268084">
    <property type="component" value="Chromosome"/>
</dbReference>
<keyword evidence="3 9" id="KW-0813">Transport</keyword>
<comment type="subcellular location">
    <subcellularLocation>
        <location evidence="1 9">Cell membrane</location>
        <topology evidence="1 9">Multi-pass membrane protein</topology>
    </subcellularLocation>
</comment>
<protein>
    <submittedName>
        <fullName evidence="11">Sugar ABC transporter permease</fullName>
    </submittedName>
</protein>
<dbReference type="InterPro" id="IPR035906">
    <property type="entry name" value="MetI-like_sf"/>
</dbReference>
<feature type="transmembrane region" description="Helical" evidence="9">
    <location>
        <begin position="272"/>
        <end position="293"/>
    </location>
</feature>
<evidence type="ECO:0000256" key="9">
    <source>
        <dbReference type="RuleBase" id="RU363032"/>
    </source>
</evidence>
<dbReference type="RefSeq" id="WP_124797554.1">
    <property type="nucleotide sequence ID" value="NZ_CP034170.1"/>
</dbReference>
<evidence type="ECO:0000256" key="5">
    <source>
        <dbReference type="ARBA" id="ARBA00022597"/>
    </source>
</evidence>
<name>A0A3G8ZHP3_9ACTN</name>
<evidence type="ECO:0000256" key="4">
    <source>
        <dbReference type="ARBA" id="ARBA00022475"/>
    </source>
</evidence>
<dbReference type="SUPFAM" id="SSF161098">
    <property type="entry name" value="MetI-like"/>
    <property type="match status" value="1"/>
</dbReference>
<evidence type="ECO:0000256" key="3">
    <source>
        <dbReference type="ARBA" id="ARBA00022448"/>
    </source>
</evidence>
<feature type="transmembrane region" description="Helical" evidence="9">
    <location>
        <begin position="40"/>
        <end position="61"/>
    </location>
</feature>
<feature type="transmembrane region" description="Helical" evidence="9">
    <location>
        <begin position="213"/>
        <end position="238"/>
    </location>
</feature>
<keyword evidence="12" id="KW-1185">Reference proteome</keyword>
<dbReference type="Pfam" id="PF00528">
    <property type="entry name" value="BPD_transp_1"/>
    <property type="match status" value="1"/>
</dbReference>
<comment type="similarity">
    <text evidence="2">Belongs to the binding-protein-dependent transport system permease family. MalFG subfamily.</text>
</comment>
<feature type="transmembrane region" description="Helical" evidence="9">
    <location>
        <begin position="169"/>
        <end position="192"/>
    </location>
</feature>
<keyword evidence="4" id="KW-1003">Cell membrane</keyword>
<dbReference type="KEGG" id="nak:EH165_00475"/>
<dbReference type="AlphaFoldDB" id="A0A3G8ZHP3"/>
<keyword evidence="8 9" id="KW-0472">Membrane</keyword>
<gene>
    <name evidence="11" type="ORF">EH165_00475</name>
</gene>
<dbReference type="PROSITE" id="PS50928">
    <property type="entry name" value="ABC_TM1"/>
    <property type="match status" value="1"/>
</dbReference>
<evidence type="ECO:0000313" key="12">
    <source>
        <dbReference type="Proteomes" id="UP000268084"/>
    </source>
</evidence>
<feature type="transmembrane region" description="Helical" evidence="9">
    <location>
        <begin position="132"/>
        <end position="157"/>
    </location>
</feature>
<dbReference type="OrthoDB" id="2063054at2"/>
<dbReference type="InterPro" id="IPR000515">
    <property type="entry name" value="MetI-like"/>
</dbReference>
<accession>A0A3G8ZHP3</accession>
<dbReference type="Gene3D" id="1.10.3720.10">
    <property type="entry name" value="MetI-like"/>
    <property type="match status" value="1"/>
</dbReference>
<reference evidence="11 12" key="2">
    <citation type="submission" date="2018-12" db="EMBL/GenBank/DDBJ databases">
        <title>Nakamurella antarcticus sp. nov., isolated from Antarctica South Shetland Islands soil.</title>
        <authorList>
            <person name="Peng F."/>
        </authorList>
    </citation>
    <scope>NUCLEOTIDE SEQUENCE [LARGE SCALE GENOMIC DNA]</scope>
    <source>
        <strain evidence="11 12">S14-144</strain>
    </source>
</reference>
<feature type="transmembrane region" description="Helical" evidence="9">
    <location>
        <begin position="99"/>
        <end position="120"/>
    </location>
</feature>
<dbReference type="EMBL" id="CP034170">
    <property type="protein sequence ID" value="AZI56869.1"/>
    <property type="molecule type" value="Genomic_DNA"/>
</dbReference>
<evidence type="ECO:0000256" key="2">
    <source>
        <dbReference type="ARBA" id="ARBA00009047"/>
    </source>
</evidence>
<keyword evidence="7 9" id="KW-1133">Transmembrane helix</keyword>
<evidence type="ECO:0000256" key="1">
    <source>
        <dbReference type="ARBA" id="ARBA00004651"/>
    </source>
</evidence>
<evidence type="ECO:0000256" key="7">
    <source>
        <dbReference type="ARBA" id="ARBA00022989"/>
    </source>
</evidence>
<keyword evidence="5" id="KW-0762">Sugar transport</keyword>
<dbReference type="GO" id="GO:0005886">
    <property type="term" value="C:plasma membrane"/>
    <property type="evidence" value="ECO:0007669"/>
    <property type="project" value="UniProtKB-SubCell"/>
</dbReference>
<evidence type="ECO:0000313" key="11">
    <source>
        <dbReference type="EMBL" id="AZI56869.1"/>
    </source>
</evidence>
<dbReference type="PANTHER" id="PTHR32243:SF50">
    <property type="entry name" value="MALTOSE_MALTODEXTRIN TRANSPORT SYSTEM PERMEASE PROTEIN MALG"/>
    <property type="match status" value="1"/>
</dbReference>
<sequence length="308" mass="33043">MTQITGASPLAKNAAPREDAPVYLGRAGGNWFQRTGWRHLVAIVGVFFAVFPILFLVSAALNPLGTLSASTLIPTGASFNNFSRLFNETDYWLWLRNSLIIGVVSTVASIFVSTCAAYAFSRFRFKGRRAGLLAVLLIQMFPVFLALVSLYLIFATITDLYPVIGFNTPWALVLLGLGGALGGTTWLIKGFLDTVPKDLDESATVDGATHVQIFFGIIFPLITPIIAITGLLAFIGSISEFLIASVFLTEPTQKTVAVGLYGMVANERNANFGMFAAGAVITAIPIVLLFQYLQKYIVSGLTAGAVKG</sequence>